<reference evidence="6" key="2">
    <citation type="submission" date="2025-08" db="UniProtKB">
        <authorList>
            <consortium name="Ensembl"/>
        </authorList>
    </citation>
    <scope>IDENTIFICATION</scope>
</reference>
<dbReference type="Pfam" id="PF17135">
    <property type="entry name" value="Ribosomal_L18"/>
    <property type="match status" value="1"/>
</dbReference>
<dbReference type="Ensembl" id="ENSCHIT00000041590.1">
    <property type="protein sequence ID" value="ENSCHIP00000033711.1"/>
    <property type="gene ID" value="ENSCHIG00000027151.1"/>
</dbReference>
<keyword evidence="7" id="KW-1185">Reference proteome</keyword>
<dbReference type="GO" id="GO:0003723">
    <property type="term" value="F:RNA binding"/>
    <property type="evidence" value="ECO:0007669"/>
    <property type="project" value="TreeGrafter"/>
</dbReference>
<dbReference type="Gene3D" id="3.100.10.10">
    <property type="match status" value="1"/>
</dbReference>
<dbReference type="GO" id="GO:0003735">
    <property type="term" value="F:structural constituent of ribosome"/>
    <property type="evidence" value="ECO:0007669"/>
    <property type="project" value="InterPro"/>
</dbReference>
<dbReference type="PANTHER" id="PTHR10934">
    <property type="entry name" value="60S RIBOSOMAL PROTEIN L18"/>
    <property type="match status" value="1"/>
</dbReference>
<dbReference type="InterPro" id="IPR021131">
    <property type="entry name" value="Ribosomal_uL15/eL18"/>
</dbReference>
<name>A0A452GB94_CAPHI</name>
<dbReference type="GO" id="GO:0022625">
    <property type="term" value="C:cytosolic large ribosomal subunit"/>
    <property type="evidence" value="ECO:0007669"/>
    <property type="project" value="TreeGrafter"/>
</dbReference>
<feature type="domain" description="Large ribosomal subunit protein uL15/eL18" evidence="5">
    <location>
        <begin position="1"/>
        <end position="112"/>
    </location>
</feature>
<evidence type="ECO:0000256" key="2">
    <source>
        <dbReference type="ARBA" id="ARBA00022980"/>
    </source>
</evidence>
<keyword evidence="3" id="KW-0687">Ribonucleoprotein</keyword>
<feature type="compositionally biased region" description="Basic residues" evidence="4">
    <location>
        <begin position="104"/>
        <end position="113"/>
    </location>
</feature>
<reference evidence="6" key="3">
    <citation type="submission" date="2025-09" db="UniProtKB">
        <authorList>
            <consortium name="Ensembl"/>
        </authorList>
    </citation>
    <scope>IDENTIFICATION</scope>
</reference>
<evidence type="ECO:0000259" key="5">
    <source>
        <dbReference type="Pfam" id="PF17135"/>
    </source>
</evidence>
<evidence type="ECO:0000256" key="4">
    <source>
        <dbReference type="SAM" id="MobiDB-lite"/>
    </source>
</evidence>
<proteinExistence type="predicted"/>
<dbReference type="Proteomes" id="UP000291000">
    <property type="component" value="Chromosome 13"/>
</dbReference>
<dbReference type="GO" id="GO:0006412">
    <property type="term" value="P:translation"/>
    <property type="evidence" value="ECO:0007669"/>
    <property type="project" value="InterPro"/>
</dbReference>
<dbReference type="GeneTree" id="ENSGT00390000012976"/>
<dbReference type="EMBL" id="LWLT01000014">
    <property type="status" value="NOT_ANNOTATED_CDS"/>
    <property type="molecule type" value="Genomic_DNA"/>
</dbReference>
<protein>
    <recommendedName>
        <fullName evidence="5">Large ribosomal subunit protein uL15/eL18 domain-containing protein</fullName>
    </recommendedName>
</protein>
<dbReference type="STRING" id="9925.ENSCHIP00000033711"/>
<reference evidence="6 7" key="1">
    <citation type="submission" date="2016-04" db="EMBL/GenBank/DDBJ databases">
        <title>Polished mammalian reference genomes with single-molecule sequencing and chromosome conformation capture applied to the Capra hircus genome.</title>
        <authorList>
            <person name="Bickhart D.M."/>
            <person name="Koren S."/>
            <person name="Rosen B."/>
            <person name="Hastie A."/>
            <person name="Liachko I."/>
            <person name="Sullivan S.T."/>
            <person name="Burton J."/>
            <person name="Sayre B.L."/>
            <person name="Huson H.J."/>
            <person name="Lee J."/>
            <person name="Lam E."/>
            <person name="Kelley C.M."/>
            <person name="Hutchison J.L."/>
            <person name="Zhou Y."/>
            <person name="Sun J."/>
            <person name="Crisa A."/>
            <person name="Schwartz J.C."/>
            <person name="Hammond J.A."/>
            <person name="Schroeder S.G."/>
            <person name="Liu G.E."/>
            <person name="Dunham M."/>
            <person name="Shendure J."/>
            <person name="Sonstegard T.S."/>
            <person name="Phillippy A.M."/>
            <person name="Van Tassell C.P."/>
            <person name="Smith T.P."/>
        </authorList>
    </citation>
    <scope>NUCLEOTIDE SEQUENCE [LARGE SCALE GENOMIC DNA]</scope>
</reference>
<sequence>MNHTNWPLWSLSRMIQKTKLPGQEGKTAVVMGTVTNGVRLCALRVSGHAQSRILKAAAKILTFDQLTLASPKGCGHFGKASVTRHSHLKPYVHSKGRKLERARGQRASHGCKN</sequence>
<keyword evidence="2" id="KW-0689">Ribosomal protein</keyword>
<dbReference type="AlphaFoldDB" id="A0A452GB94"/>
<evidence type="ECO:0000313" key="6">
    <source>
        <dbReference type="Ensembl" id="ENSCHIP00000033711.1"/>
    </source>
</evidence>
<evidence type="ECO:0000256" key="1">
    <source>
        <dbReference type="ARBA" id="ARBA00011133"/>
    </source>
</evidence>
<dbReference type="InterPro" id="IPR000039">
    <property type="entry name" value="Ribosomal_eL18"/>
</dbReference>
<feature type="region of interest" description="Disordered" evidence="4">
    <location>
        <begin position="79"/>
        <end position="113"/>
    </location>
</feature>
<evidence type="ECO:0000313" key="7">
    <source>
        <dbReference type="Proteomes" id="UP000291000"/>
    </source>
</evidence>
<accession>A0A452GB94</accession>
<organism evidence="6 7">
    <name type="scientific">Capra hircus</name>
    <name type="common">Goat</name>
    <dbReference type="NCBI Taxonomy" id="9925"/>
    <lineage>
        <taxon>Eukaryota</taxon>
        <taxon>Metazoa</taxon>
        <taxon>Chordata</taxon>
        <taxon>Craniata</taxon>
        <taxon>Vertebrata</taxon>
        <taxon>Euteleostomi</taxon>
        <taxon>Mammalia</taxon>
        <taxon>Eutheria</taxon>
        <taxon>Laurasiatheria</taxon>
        <taxon>Artiodactyla</taxon>
        <taxon>Ruminantia</taxon>
        <taxon>Pecora</taxon>
        <taxon>Bovidae</taxon>
        <taxon>Caprinae</taxon>
        <taxon>Capra</taxon>
    </lineage>
</organism>
<feature type="compositionally biased region" description="Basic residues" evidence="4">
    <location>
        <begin position="82"/>
        <end position="96"/>
    </location>
</feature>
<dbReference type="PANTHER" id="PTHR10934:SF2">
    <property type="entry name" value="LARGE RIBOSOMAL SUBUNIT PROTEIN EL18"/>
    <property type="match status" value="1"/>
</dbReference>
<dbReference type="OMA" id="RASHGCK"/>
<dbReference type="Bgee" id="ENSCHIG00000027151">
    <property type="expression patterns" value="Expressed in descending colon and 1 other cell type or tissue"/>
</dbReference>
<evidence type="ECO:0000256" key="3">
    <source>
        <dbReference type="ARBA" id="ARBA00023274"/>
    </source>
</evidence>
<comment type="subunit">
    <text evidence="1">Component of the large ribosomal subunit.</text>
</comment>